<sequence length="359" mass="40168">ALQYASDELRADKEVVMAAVAKYGNGGALEYASDELKADIEVVQSGGFGFTIPHASNELKANKSYVILAVRENSLALEHMSDELKADKEVVMAAVNNSDYGFILEHASDELKADKEVVMAAVKNGAALEYASDELKADKEVVMAAVKDNGDALQYASDELKADKEVVMAAVKDNGDALQYASEDLKTDPEILDVVDIDFLKKRGILKKEKNEMELNKNTTYRIAVVDHERLILNMVYAEVGGSEYEVFGVYSGMIRSGPHVCYFHQDQDSEFTVSDDYFEFETNHDLSNIFDELDELRNEFEIWDDEGDSFEFSDAGKEFIAANELINDDGWLEAYSEGASEDFIYDLQNKWQLSLYKD</sequence>
<dbReference type="Pfam" id="PF13475">
    <property type="entry name" value="DUF4116"/>
    <property type="match status" value="4"/>
</dbReference>
<feature type="domain" description="DUF4116" evidence="1">
    <location>
        <begin position="48"/>
        <end position="85"/>
    </location>
</feature>
<gene>
    <name evidence="2" type="ORF">METZ01_LOCUS220058</name>
</gene>
<dbReference type="EMBL" id="UINC01052177">
    <property type="protein sequence ID" value="SVB67204.1"/>
    <property type="molecule type" value="Genomic_DNA"/>
</dbReference>
<protein>
    <recommendedName>
        <fullName evidence="1">DUF4116 domain-containing protein</fullName>
    </recommendedName>
</protein>
<reference evidence="2" key="1">
    <citation type="submission" date="2018-05" db="EMBL/GenBank/DDBJ databases">
        <authorList>
            <person name="Lanie J.A."/>
            <person name="Ng W.-L."/>
            <person name="Kazmierczak K.M."/>
            <person name="Andrzejewski T.M."/>
            <person name="Davidsen T.M."/>
            <person name="Wayne K.J."/>
            <person name="Tettelin H."/>
            <person name="Glass J.I."/>
            <person name="Rusch D."/>
            <person name="Podicherti R."/>
            <person name="Tsui H.-C.T."/>
            <person name="Winkler M.E."/>
        </authorList>
    </citation>
    <scope>NUCLEOTIDE SEQUENCE</scope>
</reference>
<proteinExistence type="predicted"/>
<feature type="non-terminal residue" evidence="2">
    <location>
        <position position="1"/>
    </location>
</feature>
<name>A0A382FXU0_9ZZZZ</name>
<feature type="domain" description="DUF4116" evidence="1">
    <location>
        <begin position="138"/>
        <end position="186"/>
    </location>
</feature>
<organism evidence="2">
    <name type="scientific">marine metagenome</name>
    <dbReference type="NCBI Taxonomy" id="408172"/>
    <lineage>
        <taxon>unclassified sequences</taxon>
        <taxon>metagenomes</taxon>
        <taxon>ecological metagenomes</taxon>
    </lineage>
</organism>
<dbReference type="InterPro" id="IPR025197">
    <property type="entry name" value="DUF4116"/>
</dbReference>
<feature type="domain" description="DUF4116" evidence="1">
    <location>
        <begin position="87"/>
        <end position="136"/>
    </location>
</feature>
<evidence type="ECO:0000313" key="2">
    <source>
        <dbReference type="EMBL" id="SVB67204.1"/>
    </source>
</evidence>
<dbReference type="AlphaFoldDB" id="A0A382FXU0"/>
<evidence type="ECO:0000259" key="1">
    <source>
        <dbReference type="Pfam" id="PF13475"/>
    </source>
</evidence>
<accession>A0A382FXU0</accession>
<feature type="domain" description="DUF4116" evidence="1">
    <location>
        <begin position="1"/>
        <end position="37"/>
    </location>
</feature>